<reference evidence="2 3" key="1">
    <citation type="journal article" date="2020" name="J Geophys Res Biogeosci">
        <title>Magnetotaxis as an Adaptation to Enable Bacterial Shuttling of Microbial Sulfur and Sulfur Cycling Across Aquatic Oxic#Anoxic Interfaces.</title>
        <authorList>
            <person name="Li J."/>
            <person name="Liu P."/>
            <person name="Wang J."/>
            <person name="Roberts A.P."/>
            <person name="Pan Y."/>
        </authorList>
    </citation>
    <scope>NUCLEOTIDE SEQUENCE [LARGE SCALE GENOMIC DNA]</scope>
    <source>
        <strain evidence="2 3">MYR-1_YQ</strain>
    </source>
</reference>
<evidence type="ECO:0000313" key="2">
    <source>
        <dbReference type="EMBL" id="MBV6342347.1"/>
    </source>
</evidence>
<dbReference type="RefSeq" id="WP_218252966.1">
    <property type="nucleotide sequence ID" value="NZ_JABXWD010000240.1"/>
</dbReference>
<feature type="domain" description="LexA repressor DNA-binding" evidence="1">
    <location>
        <begin position="1"/>
        <end position="63"/>
    </location>
</feature>
<organism evidence="2 3">
    <name type="scientific">Candidatus Magnetobacterium casense</name>
    <dbReference type="NCBI Taxonomy" id="1455061"/>
    <lineage>
        <taxon>Bacteria</taxon>
        <taxon>Pseudomonadati</taxon>
        <taxon>Nitrospirota</taxon>
        <taxon>Thermodesulfovibrionia</taxon>
        <taxon>Thermodesulfovibrionales</taxon>
        <taxon>Candidatus Magnetobacteriaceae</taxon>
        <taxon>Candidatus Magnetobacterium</taxon>
    </lineage>
</organism>
<dbReference type="EMBL" id="JABXWD010000240">
    <property type="protein sequence ID" value="MBV6342347.1"/>
    <property type="molecule type" value="Genomic_DNA"/>
</dbReference>
<dbReference type="InterPro" id="IPR006199">
    <property type="entry name" value="LexA_DNA-bd_dom"/>
</dbReference>
<dbReference type="Proteomes" id="UP001196980">
    <property type="component" value="Unassembled WGS sequence"/>
</dbReference>
<sequence>MVELTEIQRETFKYIVKSIEETGVQPSFEDMCEHFDVTLKSISDRVTALERKGWLKRLGKHNRSLKILRGKFSYVEGKDGETG</sequence>
<proteinExistence type="predicted"/>
<comment type="caution">
    <text evidence="2">The sequence shown here is derived from an EMBL/GenBank/DDBJ whole genome shotgun (WGS) entry which is preliminary data.</text>
</comment>
<dbReference type="Pfam" id="PF01726">
    <property type="entry name" value="LexA_DNA_bind"/>
    <property type="match status" value="1"/>
</dbReference>
<accession>A0ABS6S0F7</accession>
<keyword evidence="3" id="KW-1185">Reference proteome</keyword>
<protein>
    <recommendedName>
        <fullName evidence="1">LexA repressor DNA-binding domain-containing protein</fullName>
    </recommendedName>
</protein>
<gene>
    <name evidence="2" type="ORF">HWQ67_12200</name>
</gene>
<name>A0ABS6S0F7_9BACT</name>
<evidence type="ECO:0000313" key="3">
    <source>
        <dbReference type="Proteomes" id="UP001196980"/>
    </source>
</evidence>
<evidence type="ECO:0000259" key="1">
    <source>
        <dbReference type="Pfam" id="PF01726"/>
    </source>
</evidence>